<evidence type="ECO:0000256" key="1">
    <source>
        <dbReference type="SAM" id="MobiDB-lite"/>
    </source>
</evidence>
<proteinExistence type="predicted"/>
<sequence>MRLPSAPFKAAASASASICPRATRPVLRWSSHDAGRSAGRFYFPSGHFSVPLAVKVRSTCASSALPICLPCQSGSTKQMVKGNYRRSIRRQSPPAGRRIPRPHSCSSAVAAIEILQPATPRREARSTINCAPAGRSGAAPESPLARRGGRGDCAGSAMIEDLAIVHF</sequence>
<dbReference type="EMBL" id="UAWQ01000021">
    <property type="protein sequence ID" value="SQC63715.1"/>
    <property type="molecule type" value="Genomic_DNA"/>
</dbReference>
<feature type="region of interest" description="Disordered" evidence="1">
    <location>
        <begin position="131"/>
        <end position="150"/>
    </location>
</feature>
<dbReference type="Proteomes" id="UP000251721">
    <property type="component" value="Unassembled WGS sequence"/>
</dbReference>
<accession>A0A2X3GZ36</accession>
<organism evidence="2 3">
    <name type="scientific">Klebsiella pneumoniae</name>
    <dbReference type="NCBI Taxonomy" id="573"/>
    <lineage>
        <taxon>Bacteria</taxon>
        <taxon>Pseudomonadati</taxon>
        <taxon>Pseudomonadota</taxon>
        <taxon>Gammaproteobacteria</taxon>
        <taxon>Enterobacterales</taxon>
        <taxon>Enterobacteriaceae</taxon>
        <taxon>Klebsiella/Raoultella group</taxon>
        <taxon>Klebsiella</taxon>
        <taxon>Klebsiella pneumoniae complex</taxon>
    </lineage>
</organism>
<evidence type="ECO:0000313" key="3">
    <source>
        <dbReference type="Proteomes" id="UP000251721"/>
    </source>
</evidence>
<dbReference type="AlphaFoldDB" id="A0A2X3GZ36"/>
<reference evidence="2 3" key="1">
    <citation type="submission" date="2018-06" db="EMBL/GenBank/DDBJ databases">
        <authorList>
            <consortium name="Pathogen Informatics"/>
            <person name="Doyle S."/>
        </authorList>
    </citation>
    <scope>NUCLEOTIDE SEQUENCE [LARGE SCALE GENOMIC DNA]</scope>
    <source>
        <strain evidence="2 3">NCTC13465</strain>
    </source>
</reference>
<protein>
    <submittedName>
        <fullName evidence="2">Uncharacterized protein</fullName>
    </submittedName>
</protein>
<gene>
    <name evidence="2" type="ORF">NCTC13465_06708</name>
</gene>
<name>A0A2X3GZ36_KLEPN</name>
<evidence type="ECO:0000313" key="2">
    <source>
        <dbReference type="EMBL" id="SQC63715.1"/>
    </source>
</evidence>